<proteinExistence type="predicted"/>
<accession>A0A3S5AAR3</accession>
<reference evidence="1" key="1">
    <citation type="submission" date="2018-11" db="EMBL/GenBank/DDBJ databases">
        <authorList>
            <consortium name="Pathogen Informatics"/>
        </authorList>
    </citation>
    <scope>NUCLEOTIDE SEQUENCE</scope>
</reference>
<evidence type="ECO:0000313" key="2">
    <source>
        <dbReference type="Proteomes" id="UP000784294"/>
    </source>
</evidence>
<name>A0A3S5AAR3_9PLAT</name>
<sequence>MAILTGDAGEASEDVPIPMSDGKSHEFYVRGRHRCHRMRATQGVVLQLALSTYTPGLLRKPLKSGFSFGMATLLDAADSLIVVKPLLHEPHL</sequence>
<protein>
    <submittedName>
        <fullName evidence="1">Uncharacterized protein</fullName>
    </submittedName>
</protein>
<dbReference type="Proteomes" id="UP000784294">
    <property type="component" value="Unassembled WGS sequence"/>
</dbReference>
<keyword evidence="2" id="KW-1185">Reference proteome</keyword>
<gene>
    <name evidence="1" type="ORF">PXEA_LOCUS9534</name>
</gene>
<organism evidence="1 2">
    <name type="scientific">Protopolystoma xenopodis</name>
    <dbReference type="NCBI Taxonomy" id="117903"/>
    <lineage>
        <taxon>Eukaryota</taxon>
        <taxon>Metazoa</taxon>
        <taxon>Spiralia</taxon>
        <taxon>Lophotrochozoa</taxon>
        <taxon>Platyhelminthes</taxon>
        <taxon>Monogenea</taxon>
        <taxon>Polyopisthocotylea</taxon>
        <taxon>Polystomatidea</taxon>
        <taxon>Polystomatidae</taxon>
        <taxon>Protopolystoma</taxon>
    </lineage>
</organism>
<dbReference type="EMBL" id="CAAALY010027109">
    <property type="protein sequence ID" value="VEL16094.1"/>
    <property type="molecule type" value="Genomic_DNA"/>
</dbReference>
<comment type="caution">
    <text evidence="1">The sequence shown here is derived from an EMBL/GenBank/DDBJ whole genome shotgun (WGS) entry which is preliminary data.</text>
</comment>
<dbReference type="AlphaFoldDB" id="A0A3S5AAR3"/>
<evidence type="ECO:0000313" key="1">
    <source>
        <dbReference type="EMBL" id="VEL16094.1"/>
    </source>
</evidence>